<dbReference type="KEGG" id="pmj:P9211_09461"/>
<proteinExistence type="predicted"/>
<sequence length="320" mass="35375">MSTTIQPIEVRLLRGSIVESIHRVHAVVCDSKGRVLMGAGNTNYETFIRSALKPFQVIPFINSGTVEKTSCSDKSIAIACGSHSGTTLHAREGFRILWNSEIEVDALKCPIPEGRKSRLEHNCSGKHAAFLATCKKMNWPLENYLEVDHPLQKEIFRRVSDLLRIPSDEFVVARDDCGAPTLKLSISQMALLYAQLSNSQNADLEQVNRAITSNPILLAGNESFDTELIMRAHGQLISKGGAEGIQCLGRNGEGMGIAIKVEDGSKRAKHAVALHLLKQLDWLTPTRLQELQEKNLCLNTGVQLEVHGELRFQENTLNSE</sequence>
<keyword evidence="1" id="KW-0378">Hydrolase</keyword>
<dbReference type="PANTHER" id="PTHR42110:SF1">
    <property type="entry name" value="L-ASPARAGINASE, PUTATIVE (AFU_ORTHOLOGUE AFUA_3G11890)-RELATED"/>
    <property type="match status" value="1"/>
</dbReference>
<dbReference type="STRING" id="93059.P9211_09461"/>
<dbReference type="GO" id="GO:0004067">
    <property type="term" value="F:asparaginase activity"/>
    <property type="evidence" value="ECO:0007669"/>
    <property type="project" value="UniProtKB-EC"/>
</dbReference>
<dbReference type="EMBL" id="CP000878">
    <property type="protein sequence ID" value="ABX08877.1"/>
    <property type="molecule type" value="Genomic_DNA"/>
</dbReference>
<keyword evidence="2" id="KW-1185">Reference proteome</keyword>
<dbReference type="Proteomes" id="UP000000788">
    <property type="component" value="Chromosome"/>
</dbReference>
<name>A9BAL5_PROM4</name>
<dbReference type="Pfam" id="PF06089">
    <property type="entry name" value="Asparaginase_II"/>
    <property type="match status" value="1"/>
</dbReference>
<accession>A9BAL5</accession>
<dbReference type="PANTHER" id="PTHR42110">
    <property type="entry name" value="L-ASPARAGINASE, PUTATIVE (AFU_ORTHOLOGUE AFUA_3G11890)-RELATED"/>
    <property type="match status" value="1"/>
</dbReference>
<dbReference type="RefSeq" id="WP_012195498.1">
    <property type="nucleotide sequence ID" value="NC_009976.1"/>
</dbReference>
<dbReference type="AlphaFoldDB" id="A9BAL5"/>
<organism evidence="1 2">
    <name type="scientific">Prochlorococcus marinus (strain MIT 9211)</name>
    <dbReference type="NCBI Taxonomy" id="93059"/>
    <lineage>
        <taxon>Bacteria</taxon>
        <taxon>Bacillati</taxon>
        <taxon>Cyanobacteriota</taxon>
        <taxon>Cyanophyceae</taxon>
        <taxon>Synechococcales</taxon>
        <taxon>Prochlorococcaceae</taxon>
        <taxon>Prochlorococcus</taxon>
    </lineage>
</organism>
<dbReference type="OrthoDB" id="9770793at2"/>
<dbReference type="eggNOG" id="COG4448">
    <property type="taxonomic scope" value="Bacteria"/>
</dbReference>
<dbReference type="InterPro" id="IPR010349">
    <property type="entry name" value="Asparaginase_II"/>
</dbReference>
<evidence type="ECO:0000313" key="2">
    <source>
        <dbReference type="Proteomes" id="UP000000788"/>
    </source>
</evidence>
<protein>
    <submittedName>
        <fullName evidence="1">L-asparaginase II</fullName>
        <ecNumber evidence="1">3.5.1.1</ecNumber>
    </submittedName>
</protein>
<dbReference type="HOGENOM" id="CLU_062004_0_0_3"/>
<gene>
    <name evidence="1" type="primary">ansA</name>
    <name evidence="1" type="ordered locus">P9211_09461</name>
</gene>
<evidence type="ECO:0000313" key="1">
    <source>
        <dbReference type="EMBL" id="ABX08877.1"/>
    </source>
</evidence>
<reference evidence="1 2" key="1">
    <citation type="journal article" date="2007" name="PLoS Genet.">
        <title>Patterns and implications of gene gain and loss in the evolution of Prochlorococcus.</title>
        <authorList>
            <person name="Kettler G.C."/>
            <person name="Martiny A.C."/>
            <person name="Huang K."/>
            <person name="Zucker J."/>
            <person name="Coleman M.L."/>
            <person name="Rodrigue S."/>
            <person name="Chen F."/>
            <person name="Lapidus A."/>
            <person name="Ferriera S."/>
            <person name="Johnson J."/>
            <person name="Steglich C."/>
            <person name="Church G.M."/>
            <person name="Richardson P."/>
            <person name="Chisholm S.W."/>
        </authorList>
    </citation>
    <scope>NUCLEOTIDE SEQUENCE [LARGE SCALE GENOMIC DNA]</scope>
    <source>
        <strain evidence="2">MIT 9211</strain>
    </source>
</reference>
<dbReference type="EC" id="3.5.1.1" evidence="1"/>